<evidence type="ECO:0000256" key="1">
    <source>
        <dbReference type="SAM" id="SignalP"/>
    </source>
</evidence>
<reference evidence="2 3" key="1">
    <citation type="journal article" date="2013" name="ISME J.">
        <title>A metabolic model for members of the genus Tetrasphaera involved in enhanced biological phosphorus removal.</title>
        <authorList>
            <person name="Kristiansen R."/>
            <person name="Nguyen H.T.T."/>
            <person name="Saunders A.M."/>
            <person name="Nielsen J.L."/>
            <person name="Wimmer R."/>
            <person name="Le V.Q."/>
            <person name="McIlroy S.J."/>
            <person name="Petrovski S."/>
            <person name="Seviour R.J."/>
            <person name="Calteau A."/>
            <person name="Nielsen K.L."/>
            <person name="Nielsen P.H."/>
        </authorList>
    </citation>
    <scope>NUCLEOTIDE SEQUENCE [LARGE SCALE GENOMIC DNA]</scope>
    <source>
        <strain evidence="2 3">Ben110</strain>
    </source>
</reference>
<dbReference type="Proteomes" id="UP000035763">
    <property type="component" value="Unassembled WGS sequence"/>
</dbReference>
<gene>
    <name evidence="2" type="ORF">BN11_3170002</name>
</gene>
<dbReference type="RefSeq" id="WP_048699364.1">
    <property type="nucleotide sequence ID" value="NZ_HG764815.1"/>
</dbReference>
<dbReference type="STRING" id="1193182.BN11_3170002"/>
<protein>
    <recommendedName>
        <fullName evidence="4">Secreted protein</fullName>
    </recommendedName>
</protein>
<name>W6JW12_9MICO</name>
<feature type="signal peptide" evidence="1">
    <location>
        <begin position="1"/>
        <end position="27"/>
    </location>
</feature>
<evidence type="ECO:0008006" key="4">
    <source>
        <dbReference type="Google" id="ProtNLM"/>
    </source>
</evidence>
<comment type="caution">
    <text evidence="2">The sequence shown here is derived from an EMBL/GenBank/DDBJ whole genome shotgun (WGS) entry which is preliminary data.</text>
</comment>
<accession>W6JW12</accession>
<evidence type="ECO:0000313" key="2">
    <source>
        <dbReference type="EMBL" id="CCH73723.1"/>
    </source>
</evidence>
<keyword evidence="1" id="KW-0732">Signal</keyword>
<proteinExistence type="predicted"/>
<sequence length="151" mass="15711">MKSMTRAAVAVASAGLMALGGASAANAAPDTGAVSDAKVTCYGKANKPFIIGGVGNTSRQVGVIYCAGGGAYIRGRVTIQQLVNGYWYDRGNATTQTKYVGYNNVQFPDSHAARPGVWRTKATFTFAGGGASRTFYSASVRYVPARHGVTM</sequence>
<evidence type="ECO:0000313" key="3">
    <source>
        <dbReference type="Proteomes" id="UP000035763"/>
    </source>
</evidence>
<feature type="chain" id="PRO_5038987350" description="Secreted protein" evidence="1">
    <location>
        <begin position="28"/>
        <end position="151"/>
    </location>
</feature>
<dbReference type="AlphaFoldDB" id="W6JW12"/>
<keyword evidence="3" id="KW-1185">Reference proteome</keyword>
<organism evidence="2 3">
    <name type="scientific">Nostocoides australiense Ben110</name>
    <dbReference type="NCBI Taxonomy" id="1193182"/>
    <lineage>
        <taxon>Bacteria</taxon>
        <taxon>Bacillati</taxon>
        <taxon>Actinomycetota</taxon>
        <taxon>Actinomycetes</taxon>
        <taxon>Micrococcales</taxon>
        <taxon>Intrasporangiaceae</taxon>
        <taxon>Nostocoides</taxon>
    </lineage>
</organism>
<dbReference type="EMBL" id="CAJA01000243">
    <property type="protein sequence ID" value="CCH73723.1"/>
    <property type="molecule type" value="Genomic_DNA"/>
</dbReference>